<dbReference type="InterPro" id="IPR005294">
    <property type="entry name" value="ATP_synth_F1_asu"/>
</dbReference>
<dbReference type="VEuPathDB" id="FungiDB:CHGG_01120"/>
<gene>
    <name evidence="9" type="ORF">CHGG_01120</name>
</gene>
<dbReference type="STRING" id="306901.Q2HF84"/>
<dbReference type="Proteomes" id="UP000001056">
    <property type="component" value="Unassembled WGS sequence"/>
</dbReference>
<dbReference type="InParanoid" id="Q2HF84"/>
<keyword evidence="5" id="KW-0472">Membrane</keyword>
<accession>Q2HF84</accession>
<organism evidence="9 10">
    <name type="scientific">Chaetomium globosum (strain ATCC 6205 / CBS 148.51 / DSM 1962 / NBRC 6347 / NRRL 1970)</name>
    <name type="common">Soil fungus</name>
    <dbReference type="NCBI Taxonomy" id="306901"/>
    <lineage>
        <taxon>Eukaryota</taxon>
        <taxon>Fungi</taxon>
        <taxon>Dikarya</taxon>
        <taxon>Ascomycota</taxon>
        <taxon>Pezizomycotina</taxon>
        <taxon>Sordariomycetes</taxon>
        <taxon>Sordariomycetidae</taxon>
        <taxon>Sordariales</taxon>
        <taxon>Chaetomiaceae</taxon>
        <taxon>Chaetomium</taxon>
    </lineage>
</organism>
<proteinExistence type="predicted"/>
<evidence type="ECO:0000256" key="7">
    <source>
        <dbReference type="ARBA" id="ARBA00023310"/>
    </source>
</evidence>
<sequence>MKQVAGSVKLFLAQYREVAAFAQFGSDLDAATKQTLARGERLTELLKQKQYSPYAVNEMVPIIFAGVNGYLDSVPVDKILQWEADFLAHLKTNEADVLATIDKEGAISKELEARLKEIVPAFIKSFLG</sequence>
<keyword evidence="7" id="KW-0066">ATP synthesis</keyword>
<dbReference type="eggNOG" id="KOG1353">
    <property type="taxonomic scope" value="Eukaryota"/>
</dbReference>
<dbReference type="GeneID" id="4388326"/>
<dbReference type="GO" id="GO:0045259">
    <property type="term" value="C:proton-transporting ATP synthase complex"/>
    <property type="evidence" value="ECO:0007669"/>
    <property type="project" value="UniProtKB-KW"/>
</dbReference>
<dbReference type="CDD" id="cd18113">
    <property type="entry name" value="ATP-synt_F1_alpha_C"/>
    <property type="match status" value="1"/>
</dbReference>
<dbReference type="GO" id="GO:0005524">
    <property type="term" value="F:ATP binding"/>
    <property type="evidence" value="ECO:0007669"/>
    <property type="project" value="UniProtKB-KW"/>
</dbReference>
<dbReference type="RefSeq" id="XP_001220341.1">
    <property type="nucleotide sequence ID" value="XM_001220340.1"/>
</dbReference>
<dbReference type="PANTHER" id="PTHR48082">
    <property type="entry name" value="ATP SYNTHASE SUBUNIT ALPHA, MITOCHONDRIAL"/>
    <property type="match status" value="1"/>
</dbReference>
<evidence type="ECO:0000256" key="4">
    <source>
        <dbReference type="ARBA" id="ARBA00023065"/>
    </source>
</evidence>
<dbReference type="AlphaFoldDB" id="Q2HF84"/>
<protein>
    <recommendedName>
        <fullName evidence="8">ATP synthase alpha subunit C-terminal domain-containing protein</fullName>
    </recommendedName>
</protein>
<dbReference type="PANTHER" id="PTHR48082:SF2">
    <property type="entry name" value="ATP SYNTHASE SUBUNIT ALPHA, MITOCHONDRIAL"/>
    <property type="match status" value="1"/>
</dbReference>
<dbReference type="OMA" id="MERFYFR"/>
<keyword evidence="6" id="KW-0139">CF(1)</keyword>
<keyword evidence="4" id="KW-0406">Ion transport</keyword>
<dbReference type="Gene3D" id="1.20.150.20">
    <property type="entry name" value="ATP synthase alpha/beta chain, C-terminal domain"/>
    <property type="match status" value="1"/>
</dbReference>
<evidence type="ECO:0000313" key="10">
    <source>
        <dbReference type="Proteomes" id="UP000001056"/>
    </source>
</evidence>
<dbReference type="InterPro" id="IPR038376">
    <property type="entry name" value="ATP_synth_asu_C_sf"/>
</dbReference>
<evidence type="ECO:0000256" key="3">
    <source>
        <dbReference type="ARBA" id="ARBA00022840"/>
    </source>
</evidence>
<evidence type="ECO:0000256" key="2">
    <source>
        <dbReference type="ARBA" id="ARBA00022741"/>
    </source>
</evidence>
<feature type="domain" description="ATP synthase alpha subunit C-terminal" evidence="8">
    <location>
        <begin position="1"/>
        <end position="122"/>
    </location>
</feature>
<dbReference type="GO" id="GO:0046933">
    <property type="term" value="F:proton-transporting ATP synthase activity, rotational mechanism"/>
    <property type="evidence" value="ECO:0007669"/>
    <property type="project" value="InterPro"/>
</dbReference>
<evidence type="ECO:0000256" key="1">
    <source>
        <dbReference type="ARBA" id="ARBA00022448"/>
    </source>
</evidence>
<dbReference type="GO" id="GO:0043531">
    <property type="term" value="F:ADP binding"/>
    <property type="evidence" value="ECO:0007669"/>
    <property type="project" value="TreeGrafter"/>
</dbReference>
<keyword evidence="3" id="KW-0067">ATP-binding</keyword>
<dbReference type="SMR" id="Q2HF84"/>
<keyword evidence="10" id="KW-1185">Reference proteome</keyword>
<dbReference type="SUPFAM" id="SSF47917">
    <property type="entry name" value="C-terminal domain of alpha and beta subunits of F1 ATP synthase"/>
    <property type="match status" value="1"/>
</dbReference>
<evidence type="ECO:0000259" key="8">
    <source>
        <dbReference type="Pfam" id="PF00306"/>
    </source>
</evidence>
<dbReference type="Pfam" id="PF00306">
    <property type="entry name" value="ATP-synt_ab_C"/>
    <property type="match status" value="1"/>
</dbReference>
<evidence type="ECO:0000256" key="5">
    <source>
        <dbReference type="ARBA" id="ARBA00023136"/>
    </source>
</evidence>
<keyword evidence="1" id="KW-0813">Transport</keyword>
<dbReference type="OrthoDB" id="9805536at2759"/>
<name>Q2HF84_CHAGB</name>
<dbReference type="InterPro" id="IPR000793">
    <property type="entry name" value="ATP_synth_asu_C"/>
</dbReference>
<evidence type="ECO:0000256" key="6">
    <source>
        <dbReference type="ARBA" id="ARBA00023196"/>
    </source>
</evidence>
<keyword evidence="2" id="KW-0547">Nucleotide-binding</keyword>
<dbReference type="FunFam" id="1.20.150.20:FF:000001">
    <property type="entry name" value="ATP synthase subunit alpha"/>
    <property type="match status" value="1"/>
</dbReference>
<dbReference type="EMBL" id="CH408029">
    <property type="protein sequence ID" value="EAQ92885.1"/>
    <property type="molecule type" value="Genomic_DNA"/>
</dbReference>
<dbReference type="HOGENOM" id="CLU_144502_0_0_1"/>
<reference evidence="10" key="1">
    <citation type="journal article" date="2015" name="Genome Announc.">
        <title>Draft genome sequence of the cellulolytic fungus Chaetomium globosum.</title>
        <authorList>
            <person name="Cuomo C.A."/>
            <person name="Untereiner W.A."/>
            <person name="Ma L.-J."/>
            <person name="Grabherr M."/>
            <person name="Birren B.W."/>
        </authorList>
    </citation>
    <scope>NUCLEOTIDE SEQUENCE [LARGE SCALE GENOMIC DNA]</scope>
    <source>
        <strain evidence="10">ATCC 6205 / CBS 148.51 / DSM 1962 / NBRC 6347 / NRRL 1970</strain>
    </source>
</reference>
<evidence type="ECO:0000313" key="9">
    <source>
        <dbReference type="EMBL" id="EAQ92885.1"/>
    </source>
</evidence>